<reference evidence="1" key="1">
    <citation type="journal article" date="2023" name="Mol. Ecol. Resour.">
        <title>Chromosome-level genome assembly of a triploid poplar Populus alba 'Berolinensis'.</title>
        <authorList>
            <person name="Chen S."/>
            <person name="Yu Y."/>
            <person name="Wang X."/>
            <person name="Wang S."/>
            <person name="Zhang T."/>
            <person name="Zhou Y."/>
            <person name="He R."/>
            <person name="Meng N."/>
            <person name="Wang Y."/>
            <person name="Liu W."/>
            <person name="Liu Z."/>
            <person name="Liu J."/>
            <person name="Guo Q."/>
            <person name="Huang H."/>
            <person name="Sederoff R.R."/>
            <person name="Wang G."/>
            <person name="Qu G."/>
            <person name="Chen S."/>
        </authorList>
    </citation>
    <scope>NUCLEOTIDE SEQUENCE</scope>
    <source>
        <strain evidence="1">SC-2020</strain>
    </source>
</reference>
<dbReference type="EMBL" id="JAQIZT010000003">
    <property type="protein sequence ID" value="KAJ7004713.1"/>
    <property type="molecule type" value="Genomic_DNA"/>
</dbReference>
<evidence type="ECO:0000313" key="2">
    <source>
        <dbReference type="EMBL" id="KAJ7004722.1"/>
    </source>
</evidence>
<protein>
    <submittedName>
        <fullName evidence="1">Uncharacterized protein</fullName>
    </submittedName>
</protein>
<dbReference type="Proteomes" id="UP001164929">
    <property type="component" value="Chromosome 3"/>
</dbReference>
<dbReference type="InterPro" id="IPR023213">
    <property type="entry name" value="CAT-like_dom_sf"/>
</dbReference>
<keyword evidence="3" id="KW-1185">Reference proteome</keyword>
<gene>
    <name evidence="1" type="ORF">NC653_009529</name>
    <name evidence="2" type="ORF">NC653_009537</name>
</gene>
<evidence type="ECO:0000313" key="1">
    <source>
        <dbReference type="EMBL" id="KAJ7004713.1"/>
    </source>
</evidence>
<dbReference type="AlphaFoldDB" id="A0AAD6R9M2"/>
<dbReference type="Gene3D" id="3.30.559.10">
    <property type="entry name" value="Chloramphenicol acetyltransferase-like domain"/>
    <property type="match status" value="1"/>
</dbReference>
<accession>A0AAD6R9M2</accession>
<sequence>MYLHIFPIQQLFFFESPISEDHFHQYVIPALKHYTFCHSRALLPLAGNLAFPSNSSKPETR</sequence>
<name>A0AAD6R9M2_9ROSI</name>
<evidence type="ECO:0000313" key="3">
    <source>
        <dbReference type="Proteomes" id="UP001164929"/>
    </source>
</evidence>
<comment type="caution">
    <text evidence="1">The sequence shown here is derived from an EMBL/GenBank/DDBJ whole genome shotgun (WGS) entry which is preliminary data.</text>
</comment>
<proteinExistence type="predicted"/>
<organism evidence="1 3">
    <name type="scientific">Populus alba x Populus x berolinensis</name>
    <dbReference type="NCBI Taxonomy" id="444605"/>
    <lineage>
        <taxon>Eukaryota</taxon>
        <taxon>Viridiplantae</taxon>
        <taxon>Streptophyta</taxon>
        <taxon>Embryophyta</taxon>
        <taxon>Tracheophyta</taxon>
        <taxon>Spermatophyta</taxon>
        <taxon>Magnoliopsida</taxon>
        <taxon>eudicotyledons</taxon>
        <taxon>Gunneridae</taxon>
        <taxon>Pentapetalae</taxon>
        <taxon>rosids</taxon>
        <taxon>fabids</taxon>
        <taxon>Malpighiales</taxon>
        <taxon>Salicaceae</taxon>
        <taxon>Saliceae</taxon>
        <taxon>Populus</taxon>
    </lineage>
</organism>
<dbReference type="EMBL" id="JAQIZT010000003">
    <property type="protein sequence ID" value="KAJ7004722.1"/>
    <property type="molecule type" value="Genomic_DNA"/>
</dbReference>